<evidence type="ECO:0000256" key="1">
    <source>
        <dbReference type="ARBA" id="ARBA00022723"/>
    </source>
</evidence>
<evidence type="ECO:0000259" key="4">
    <source>
        <dbReference type="Pfam" id="PF13445"/>
    </source>
</evidence>
<dbReference type="AlphaFoldDB" id="A0A7J8F502"/>
<comment type="caution">
    <text evidence="5">The sequence shown here is derived from an EMBL/GenBank/DDBJ whole genome shotgun (WGS) entry which is preliminary data.</text>
</comment>
<proteinExistence type="predicted"/>
<evidence type="ECO:0000256" key="2">
    <source>
        <dbReference type="ARBA" id="ARBA00022771"/>
    </source>
</evidence>
<evidence type="ECO:0000256" key="3">
    <source>
        <dbReference type="ARBA" id="ARBA00022833"/>
    </source>
</evidence>
<sequence length="147" mass="16767">MEGDGSDSLVTIKNIERELICPACKELFTHPLILPCQHSICHKCVKELLLTLDDSFNDMGSDNSNQGSPRLRLPSPSVDKIDRLNRPGRTLLSWIISRGRKLENCEEQLQEIRIFNLEKGQLQNMMAVLRKKTIIYLGIFMAKVTDQ</sequence>
<evidence type="ECO:0000313" key="6">
    <source>
        <dbReference type="Proteomes" id="UP000593571"/>
    </source>
</evidence>
<organism evidence="5 6">
    <name type="scientific">Rousettus aegyptiacus</name>
    <name type="common">Egyptian fruit bat</name>
    <name type="synonym">Pteropus aegyptiacus</name>
    <dbReference type="NCBI Taxonomy" id="9407"/>
    <lineage>
        <taxon>Eukaryota</taxon>
        <taxon>Metazoa</taxon>
        <taxon>Chordata</taxon>
        <taxon>Craniata</taxon>
        <taxon>Vertebrata</taxon>
        <taxon>Euteleostomi</taxon>
        <taxon>Mammalia</taxon>
        <taxon>Eutheria</taxon>
        <taxon>Laurasiatheria</taxon>
        <taxon>Chiroptera</taxon>
        <taxon>Yinpterochiroptera</taxon>
        <taxon>Pteropodoidea</taxon>
        <taxon>Pteropodidae</taxon>
        <taxon>Rousettinae</taxon>
        <taxon>Rousettus</taxon>
    </lineage>
</organism>
<dbReference type="GO" id="GO:0008270">
    <property type="term" value="F:zinc ion binding"/>
    <property type="evidence" value="ECO:0007669"/>
    <property type="project" value="UniProtKB-KW"/>
</dbReference>
<keyword evidence="3" id="KW-0862">Zinc</keyword>
<dbReference type="SUPFAM" id="SSF57850">
    <property type="entry name" value="RING/U-box"/>
    <property type="match status" value="1"/>
</dbReference>
<gene>
    <name evidence="5" type="ORF">HJG63_019862</name>
</gene>
<evidence type="ECO:0000313" key="5">
    <source>
        <dbReference type="EMBL" id="KAF6442685.1"/>
    </source>
</evidence>
<dbReference type="Gene3D" id="3.30.40.10">
    <property type="entry name" value="Zinc/RING finger domain, C3HC4 (zinc finger)"/>
    <property type="match status" value="1"/>
</dbReference>
<accession>A0A7J8F502</accession>
<dbReference type="PROSITE" id="PS00518">
    <property type="entry name" value="ZF_RING_1"/>
    <property type="match status" value="1"/>
</dbReference>
<protein>
    <submittedName>
        <fullName evidence="5">Tripartite motif containing 36</fullName>
    </submittedName>
</protein>
<dbReference type="EMBL" id="JACASE010000008">
    <property type="protein sequence ID" value="KAF6442685.1"/>
    <property type="molecule type" value="Genomic_DNA"/>
</dbReference>
<name>A0A7J8F502_ROUAE</name>
<reference evidence="5 6" key="1">
    <citation type="journal article" date="2020" name="Nature">
        <title>Six reference-quality genomes reveal evolution of bat adaptations.</title>
        <authorList>
            <person name="Jebb D."/>
            <person name="Huang Z."/>
            <person name="Pippel M."/>
            <person name="Hughes G.M."/>
            <person name="Lavrichenko K."/>
            <person name="Devanna P."/>
            <person name="Winkler S."/>
            <person name="Jermiin L.S."/>
            <person name="Skirmuntt E.C."/>
            <person name="Katzourakis A."/>
            <person name="Burkitt-Gray L."/>
            <person name="Ray D.A."/>
            <person name="Sullivan K.A.M."/>
            <person name="Roscito J.G."/>
            <person name="Kirilenko B.M."/>
            <person name="Davalos L.M."/>
            <person name="Corthals A.P."/>
            <person name="Power M.L."/>
            <person name="Jones G."/>
            <person name="Ransome R.D."/>
            <person name="Dechmann D.K.N."/>
            <person name="Locatelli A.G."/>
            <person name="Puechmaille S.J."/>
            <person name="Fedrigo O."/>
            <person name="Jarvis E.D."/>
            <person name="Hiller M."/>
            <person name="Vernes S.C."/>
            <person name="Myers E.W."/>
            <person name="Teeling E.C."/>
        </authorList>
    </citation>
    <scope>NUCLEOTIDE SEQUENCE [LARGE SCALE GENOMIC DNA]</scope>
    <source>
        <strain evidence="5">MRouAeg1</strain>
        <tissue evidence="5">Muscle</tissue>
    </source>
</reference>
<dbReference type="InterPro" id="IPR013083">
    <property type="entry name" value="Znf_RING/FYVE/PHD"/>
</dbReference>
<dbReference type="InterPro" id="IPR027370">
    <property type="entry name" value="Znf-RING_euk"/>
</dbReference>
<keyword evidence="2" id="KW-0863">Zinc-finger</keyword>
<dbReference type="Proteomes" id="UP000593571">
    <property type="component" value="Unassembled WGS sequence"/>
</dbReference>
<keyword evidence="1" id="KW-0479">Metal-binding</keyword>
<feature type="domain" description="Zinc finger RING-type eukaryotic" evidence="4">
    <location>
        <begin position="21"/>
        <end position="47"/>
    </location>
</feature>
<keyword evidence="6" id="KW-1185">Reference proteome</keyword>
<dbReference type="InterPro" id="IPR017907">
    <property type="entry name" value="Znf_RING_CS"/>
</dbReference>
<dbReference type="Pfam" id="PF13445">
    <property type="entry name" value="zf-RING_UBOX"/>
    <property type="match status" value="1"/>
</dbReference>